<sequence>MRTRLRSDSSAPRTGADPHYGTAESGHEASPLSTSGKHTLRLGGGIAEKRFQQQPNHQPEDHQPEGRQEQWEDAGRPINAPSRSRIGASHRHTHTHRDRPSNDAPHQGITTAPLRTATTRGTRTAAHRPSRGSGRSAEPTRGAQGPVALTAKHTWPITTLDGRGAGDTIATNIKKPHQYNITSKHRNNTKKNPRNNNKHRRGTQGETEGRTGEAGRRNEGRRMKMKQRGWSGLFVGASSLPHARTGTTSTSKAPPPVRRTPPHLFDAHPAGSAHAHTRPTHRRPPDRTHTGERHRYPPTRRCEAIPEPREPSRPALRNPGFRAPSITTTHQRQAHGTAQ</sequence>
<evidence type="ECO:0000313" key="3">
    <source>
        <dbReference type="Proteomes" id="UP000543419"/>
    </source>
</evidence>
<feature type="compositionally biased region" description="Basic residues" evidence="1">
    <location>
        <begin position="88"/>
        <end position="97"/>
    </location>
</feature>
<feature type="compositionally biased region" description="Low complexity" evidence="1">
    <location>
        <begin position="110"/>
        <end position="124"/>
    </location>
</feature>
<feature type="compositionally biased region" description="Basic residues" evidence="1">
    <location>
        <begin position="183"/>
        <end position="202"/>
    </location>
</feature>
<evidence type="ECO:0000256" key="1">
    <source>
        <dbReference type="SAM" id="MobiDB-lite"/>
    </source>
</evidence>
<dbReference type="EMBL" id="JAAIIG010000002">
    <property type="protein sequence ID" value="NMM97556.1"/>
    <property type="molecule type" value="Genomic_DNA"/>
</dbReference>
<evidence type="ECO:0000313" key="2">
    <source>
        <dbReference type="EMBL" id="NMM97556.1"/>
    </source>
</evidence>
<name>A0A7Y0EY92_9BIFI</name>
<dbReference type="Proteomes" id="UP000543419">
    <property type="component" value="Unassembled WGS sequence"/>
</dbReference>
<feature type="compositionally biased region" description="Polar residues" evidence="1">
    <location>
        <begin position="325"/>
        <end position="339"/>
    </location>
</feature>
<reference evidence="2 3" key="1">
    <citation type="submission" date="2020-02" db="EMBL/GenBank/DDBJ databases">
        <title>Characterization of phylogenetic diversity of novel bifidobacterial species isolated in Czech ZOOs.</title>
        <authorList>
            <person name="Lugli G.A."/>
            <person name="Vera N.B."/>
            <person name="Ventura M."/>
        </authorList>
    </citation>
    <scope>NUCLEOTIDE SEQUENCE [LARGE SCALE GENOMIC DNA]</scope>
    <source>
        <strain evidence="2 3">DSM 109959</strain>
    </source>
</reference>
<feature type="compositionally biased region" description="Basic and acidic residues" evidence="1">
    <location>
        <begin position="207"/>
        <end position="222"/>
    </location>
</feature>
<dbReference type="AlphaFoldDB" id="A0A7Y0EY92"/>
<comment type="caution">
    <text evidence="2">The sequence shown here is derived from an EMBL/GenBank/DDBJ whole genome shotgun (WGS) entry which is preliminary data.</text>
</comment>
<feature type="region of interest" description="Disordered" evidence="1">
    <location>
        <begin position="1"/>
        <end position="339"/>
    </location>
</feature>
<accession>A0A7Y0EY92</accession>
<keyword evidence="3" id="KW-1185">Reference proteome</keyword>
<gene>
    <name evidence="2" type="ORF">G1C97_0505</name>
</gene>
<feature type="compositionally biased region" description="Basic and acidic residues" evidence="1">
    <location>
        <begin position="58"/>
        <end position="75"/>
    </location>
</feature>
<protein>
    <submittedName>
        <fullName evidence="2">Uncharacterized protein</fullName>
    </submittedName>
</protein>
<proteinExistence type="predicted"/>
<organism evidence="2 3">
    <name type="scientific">Bifidobacterium olomucense</name>
    <dbReference type="NCBI Taxonomy" id="2675324"/>
    <lineage>
        <taxon>Bacteria</taxon>
        <taxon>Bacillati</taxon>
        <taxon>Actinomycetota</taxon>
        <taxon>Actinomycetes</taxon>
        <taxon>Bifidobacteriales</taxon>
        <taxon>Bifidobacteriaceae</taxon>
        <taxon>Bifidobacterium</taxon>
    </lineage>
</organism>
<feature type="compositionally biased region" description="Basic and acidic residues" evidence="1">
    <location>
        <begin position="283"/>
        <end position="312"/>
    </location>
</feature>